<protein>
    <submittedName>
        <fullName evidence="1">Uncharacterized protein</fullName>
    </submittedName>
</protein>
<accession>A0A0E9RYB0</accession>
<dbReference type="EMBL" id="GBXM01074705">
    <property type="protein sequence ID" value="JAH33872.1"/>
    <property type="molecule type" value="Transcribed_RNA"/>
</dbReference>
<dbReference type="AlphaFoldDB" id="A0A0E9RYB0"/>
<organism evidence="1">
    <name type="scientific">Anguilla anguilla</name>
    <name type="common">European freshwater eel</name>
    <name type="synonym">Muraena anguilla</name>
    <dbReference type="NCBI Taxonomy" id="7936"/>
    <lineage>
        <taxon>Eukaryota</taxon>
        <taxon>Metazoa</taxon>
        <taxon>Chordata</taxon>
        <taxon>Craniata</taxon>
        <taxon>Vertebrata</taxon>
        <taxon>Euteleostomi</taxon>
        <taxon>Actinopterygii</taxon>
        <taxon>Neopterygii</taxon>
        <taxon>Teleostei</taxon>
        <taxon>Anguilliformes</taxon>
        <taxon>Anguillidae</taxon>
        <taxon>Anguilla</taxon>
    </lineage>
</organism>
<reference evidence="1" key="2">
    <citation type="journal article" date="2015" name="Fish Shellfish Immunol.">
        <title>Early steps in the European eel (Anguilla anguilla)-Vibrio vulnificus interaction in the gills: Role of the RtxA13 toxin.</title>
        <authorList>
            <person name="Callol A."/>
            <person name="Pajuelo D."/>
            <person name="Ebbesson L."/>
            <person name="Teles M."/>
            <person name="MacKenzie S."/>
            <person name="Amaro C."/>
        </authorList>
    </citation>
    <scope>NUCLEOTIDE SEQUENCE</scope>
</reference>
<evidence type="ECO:0000313" key="1">
    <source>
        <dbReference type="EMBL" id="JAH33872.1"/>
    </source>
</evidence>
<name>A0A0E9RYB0_ANGAN</name>
<reference evidence="1" key="1">
    <citation type="submission" date="2014-11" db="EMBL/GenBank/DDBJ databases">
        <authorList>
            <person name="Amaro Gonzalez C."/>
        </authorList>
    </citation>
    <scope>NUCLEOTIDE SEQUENCE</scope>
</reference>
<proteinExistence type="predicted"/>
<sequence>MFCMKINQCSVMFCDKSHYY</sequence>